<protein>
    <submittedName>
        <fullName evidence="2">Nitrile hydratase accessory protein</fullName>
    </submittedName>
</protein>
<dbReference type="InterPro" id="IPR008990">
    <property type="entry name" value="Elect_transpt_acc-like_dom_sf"/>
</dbReference>
<accession>A0ABQ2F793</accession>
<organism evidence="2 3">
    <name type="scientific">Ornithinimicrobium pekingense</name>
    <dbReference type="NCBI Taxonomy" id="384677"/>
    <lineage>
        <taxon>Bacteria</taxon>
        <taxon>Bacillati</taxon>
        <taxon>Actinomycetota</taxon>
        <taxon>Actinomycetes</taxon>
        <taxon>Micrococcales</taxon>
        <taxon>Ornithinimicrobiaceae</taxon>
        <taxon>Ornithinimicrobium</taxon>
    </lineage>
</organism>
<dbReference type="EMBL" id="BMLB01000001">
    <property type="protein sequence ID" value="GGK60082.1"/>
    <property type="molecule type" value="Genomic_DNA"/>
</dbReference>
<keyword evidence="3" id="KW-1185">Reference proteome</keyword>
<dbReference type="Gene3D" id="1.10.472.20">
    <property type="entry name" value="Nitrile hydratase, beta subunit"/>
    <property type="match status" value="1"/>
</dbReference>
<dbReference type="InterPro" id="IPR023808">
    <property type="entry name" value="Nitrile_Hydratase_acc_put"/>
</dbReference>
<dbReference type="Pfam" id="PF21006">
    <property type="entry name" value="NHase_beta_N"/>
    <property type="match status" value="1"/>
</dbReference>
<gene>
    <name evidence="2" type="ORF">GCM10011509_05430</name>
</gene>
<comment type="caution">
    <text evidence="2">The sequence shown here is derived from an EMBL/GenBank/DDBJ whole genome shotgun (WGS) entry which is preliminary data.</text>
</comment>
<dbReference type="Proteomes" id="UP000662111">
    <property type="component" value="Unassembled WGS sequence"/>
</dbReference>
<evidence type="ECO:0000313" key="3">
    <source>
        <dbReference type="Proteomes" id="UP000662111"/>
    </source>
</evidence>
<sequence length="127" mass="13330">MTSAAQTLAGIAASCGDGLPLPPAAAGRPGAGAGDEVFAEPWQAQVFAMTVVLHERGLFTWPEWAQALSRRVRDGADDGSDYYRCWAAALEDVLADRGVASAGDVEGATRQWHDAAARTPHGQPIEL</sequence>
<dbReference type="RefSeq" id="WP_022922891.1">
    <property type="nucleotide sequence ID" value="NZ_BMLB01000001.1"/>
</dbReference>
<dbReference type="SUPFAM" id="SSF50090">
    <property type="entry name" value="Electron transport accessory proteins"/>
    <property type="match status" value="1"/>
</dbReference>
<dbReference type="InterPro" id="IPR049054">
    <property type="entry name" value="CN_hydtase_beta-like_N"/>
</dbReference>
<dbReference type="NCBIfam" id="TIGR03889">
    <property type="entry name" value="nitrile_acc"/>
    <property type="match status" value="1"/>
</dbReference>
<evidence type="ECO:0000313" key="2">
    <source>
        <dbReference type="EMBL" id="GGK60082.1"/>
    </source>
</evidence>
<dbReference type="InterPro" id="IPR042262">
    <property type="entry name" value="CN_hydtase_beta_C"/>
</dbReference>
<evidence type="ECO:0000259" key="1">
    <source>
        <dbReference type="Pfam" id="PF21006"/>
    </source>
</evidence>
<feature type="domain" description="Nitrile hydratase beta subunit-like N-terminal" evidence="1">
    <location>
        <begin position="35"/>
        <end position="115"/>
    </location>
</feature>
<proteinExistence type="predicted"/>
<reference evidence="3" key="1">
    <citation type="journal article" date="2019" name="Int. J. Syst. Evol. Microbiol.">
        <title>The Global Catalogue of Microorganisms (GCM) 10K type strain sequencing project: providing services to taxonomists for standard genome sequencing and annotation.</title>
        <authorList>
            <consortium name="The Broad Institute Genomics Platform"/>
            <consortium name="The Broad Institute Genome Sequencing Center for Infectious Disease"/>
            <person name="Wu L."/>
            <person name="Ma J."/>
        </authorList>
    </citation>
    <scope>NUCLEOTIDE SEQUENCE [LARGE SCALE GENOMIC DNA]</scope>
    <source>
        <strain evidence="3">CGMCC 1.5362</strain>
    </source>
</reference>
<name>A0ABQ2F793_9MICO</name>